<reference evidence="1 2" key="1">
    <citation type="submission" date="2018-03" db="EMBL/GenBank/DDBJ databases">
        <title>Genomic Encyclopedia of Archaeal and Bacterial Type Strains, Phase II (KMG-II): from individual species to whole genera.</title>
        <authorList>
            <person name="Goeker M."/>
        </authorList>
    </citation>
    <scope>NUCLEOTIDE SEQUENCE [LARGE SCALE GENOMIC DNA]</scope>
    <source>
        <strain evidence="1 2">DSM 45416</strain>
    </source>
</reference>
<evidence type="ECO:0008006" key="3">
    <source>
        <dbReference type="Google" id="ProtNLM"/>
    </source>
</evidence>
<evidence type="ECO:0000313" key="1">
    <source>
        <dbReference type="EMBL" id="PRY37184.1"/>
    </source>
</evidence>
<dbReference type="EMBL" id="PVTG01000024">
    <property type="protein sequence ID" value="PRY37184.1"/>
    <property type="molecule type" value="Genomic_DNA"/>
</dbReference>
<dbReference type="RefSeq" id="WP_106281992.1">
    <property type="nucleotide sequence ID" value="NZ_PVTG01000024.1"/>
</dbReference>
<keyword evidence="2" id="KW-1185">Reference proteome</keyword>
<accession>A0A2T0SUU1</accession>
<dbReference type="OrthoDB" id="3215124at2"/>
<dbReference type="Proteomes" id="UP000239210">
    <property type="component" value="Unassembled WGS sequence"/>
</dbReference>
<comment type="caution">
    <text evidence="1">The sequence shown here is derived from an EMBL/GenBank/DDBJ whole genome shotgun (WGS) entry which is preliminary data.</text>
</comment>
<evidence type="ECO:0000313" key="2">
    <source>
        <dbReference type="Proteomes" id="UP000239210"/>
    </source>
</evidence>
<organism evidence="1 2">
    <name type="scientific">Geodermatophilus tzadiensis</name>
    <dbReference type="NCBI Taxonomy" id="1137988"/>
    <lineage>
        <taxon>Bacteria</taxon>
        <taxon>Bacillati</taxon>
        <taxon>Actinomycetota</taxon>
        <taxon>Actinomycetes</taxon>
        <taxon>Geodermatophilales</taxon>
        <taxon>Geodermatophilaceae</taxon>
        <taxon>Geodermatophilus</taxon>
    </lineage>
</organism>
<dbReference type="AlphaFoldDB" id="A0A2T0SUU1"/>
<name>A0A2T0SUU1_9ACTN</name>
<gene>
    <name evidence="1" type="ORF">LY71_12449</name>
</gene>
<protein>
    <recommendedName>
        <fullName evidence="3">DUF4177 domain-containing protein</fullName>
    </recommendedName>
</protein>
<sequence>MERWETLLVRAEAGHNAQFVLLPSQPDVDGMQTPNYASTVALLNQLGQQGWRLVSADMSDNRARTGVYWLSRRVPEPPQAGGGWVASV</sequence>
<proteinExistence type="predicted"/>